<dbReference type="PANTHER" id="PTHR23259:SF82">
    <property type="entry name" value="SERINE PROTEASE INHIBITOR 1 PROTEIN"/>
    <property type="match status" value="1"/>
</dbReference>
<dbReference type="Gene3D" id="2.10.25.10">
    <property type="entry name" value="Laminin"/>
    <property type="match status" value="2"/>
</dbReference>
<dbReference type="RefSeq" id="XP_026729506.1">
    <property type="nucleotide sequence ID" value="XM_026873705.1"/>
</dbReference>
<dbReference type="InterPro" id="IPR002919">
    <property type="entry name" value="TIL_dom"/>
</dbReference>
<evidence type="ECO:0000256" key="3">
    <source>
        <dbReference type="SAM" id="SignalP"/>
    </source>
</evidence>
<dbReference type="OrthoDB" id="6236007at2759"/>
<sequence>MLKLFIVLISCCTVMCAKIFHFNLHKEERFDGMNCKSDEVAKRIYPCPGERNCNDRYNPRLCLASIQRSYPACVCKDGLLRAEDGSCYTNEQCDKWKCPGDHEHYECASECDNVCATLDRQNKTNCPIRKYDNFDICSPRCYCDDGYARDDKGNCIPIEDCDKLRTP</sequence>
<keyword evidence="1" id="KW-0646">Protease inhibitor</keyword>
<dbReference type="SUPFAM" id="SSF57567">
    <property type="entry name" value="Serine protease inhibitors"/>
    <property type="match status" value="2"/>
</dbReference>
<protein>
    <submittedName>
        <fullName evidence="6">SCO-spondin-like</fullName>
    </submittedName>
</protein>
<dbReference type="InterPro" id="IPR036084">
    <property type="entry name" value="Ser_inhib-like_sf"/>
</dbReference>
<dbReference type="FunFam" id="2.10.25.10:FF:000674">
    <property type="entry name" value="Mucin-2"/>
    <property type="match status" value="1"/>
</dbReference>
<dbReference type="InParanoid" id="A0A7E5VMV2"/>
<dbReference type="GO" id="GO:0030414">
    <property type="term" value="F:peptidase inhibitor activity"/>
    <property type="evidence" value="ECO:0007669"/>
    <property type="project" value="UniProtKB-KW"/>
</dbReference>
<dbReference type="KEGG" id="tnl:113495111"/>
<accession>A0A7E5VMV2</accession>
<evidence type="ECO:0000256" key="1">
    <source>
        <dbReference type="ARBA" id="ARBA00022690"/>
    </source>
</evidence>
<dbReference type="Pfam" id="PF01826">
    <property type="entry name" value="TIL"/>
    <property type="match status" value="1"/>
</dbReference>
<dbReference type="Proteomes" id="UP000322000">
    <property type="component" value="Chromosome 6"/>
</dbReference>
<evidence type="ECO:0000259" key="4">
    <source>
        <dbReference type="Pfam" id="PF01826"/>
    </source>
</evidence>
<feature type="signal peptide" evidence="3">
    <location>
        <begin position="1"/>
        <end position="16"/>
    </location>
</feature>
<gene>
    <name evidence="6" type="primary">LOC113495111</name>
</gene>
<dbReference type="CDD" id="cd19941">
    <property type="entry name" value="TIL"/>
    <property type="match status" value="1"/>
</dbReference>
<keyword evidence="3" id="KW-0732">Signal</keyword>
<reference evidence="6" key="1">
    <citation type="submission" date="2025-08" db="UniProtKB">
        <authorList>
            <consortium name="RefSeq"/>
        </authorList>
    </citation>
    <scope>IDENTIFICATION</scope>
</reference>
<evidence type="ECO:0000256" key="2">
    <source>
        <dbReference type="ARBA" id="ARBA00023157"/>
    </source>
</evidence>
<proteinExistence type="predicted"/>
<keyword evidence="2" id="KW-1015">Disulfide bond</keyword>
<organism evidence="5 6">
    <name type="scientific">Trichoplusia ni</name>
    <name type="common">Cabbage looper</name>
    <dbReference type="NCBI Taxonomy" id="7111"/>
    <lineage>
        <taxon>Eukaryota</taxon>
        <taxon>Metazoa</taxon>
        <taxon>Ecdysozoa</taxon>
        <taxon>Arthropoda</taxon>
        <taxon>Hexapoda</taxon>
        <taxon>Insecta</taxon>
        <taxon>Pterygota</taxon>
        <taxon>Neoptera</taxon>
        <taxon>Endopterygota</taxon>
        <taxon>Lepidoptera</taxon>
        <taxon>Glossata</taxon>
        <taxon>Ditrysia</taxon>
        <taxon>Noctuoidea</taxon>
        <taxon>Noctuidae</taxon>
        <taxon>Plusiinae</taxon>
        <taxon>Trichoplusia</taxon>
    </lineage>
</organism>
<keyword evidence="5" id="KW-1185">Reference proteome</keyword>
<dbReference type="PANTHER" id="PTHR23259">
    <property type="entry name" value="RIDDLE"/>
    <property type="match status" value="1"/>
</dbReference>
<feature type="domain" description="TIL" evidence="4">
    <location>
        <begin position="98"/>
        <end position="161"/>
    </location>
</feature>
<dbReference type="InterPro" id="IPR051368">
    <property type="entry name" value="SerProtInhib-TIL_Domain"/>
</dbReference>
<dbReference type="GeneID" id="113495111"/>
<feature type="chain" id="PRO_5028969298" evidence="3">
    <location>
        <begin position="17"/>
        <end position="167"/>
    </location>
</feature>
<dbReference type="AlphaFoldDB" id="A0A7E5VMV2"/>
<evidence type="ECO:0000313" key="6">
    <source>
        <dbReference type="RefSeq" id="XP_026729506.1"/>
    </source>
</evidence>
<name>A0A7E5VMV2_TRINI</name>
<evidence type="ECO:0000313" key="5">
    <source>
        <dbReference type="Proteomes" id="UP000322000"/>
    </source>
</evidence>